<dbReference type="InterPro" id="IPR015943">
    <property type="entry name" value="WD40/YVTN_repeat-like_dom_sf"/>
</dbReference>
<dbReference type="Gene3D" id="2.130.10.10">
    <property type="entry name" value="YVTN repeat-like/Quinoprotein amine dehydrogenase"/>
    <property type="match status" value="1"/>
</dbReference>
<dbReference type="InterPro" id="IPR036322">
    <property type="entry name" value="WD40_repeat_dom_sf"/>
</dbReference>
<reference evidence="2 3" key="1">
    <citation type="journal article" date="2013" name="BMC Genomics">
        <title>Comparative genomics of parasitic silkworm microsporidia reveal an association between genome expansion and host adaptation.</title>
        <authorList>
            <person name="Pan G."/>
            <person name="Xu J."/>
            <person name="Li T."/>
            <person name="Xia Q."/>
            <person name="Liu S.L."/>
            <person name="Zhang G."/>
            <person name="Li S."/>
            <person name="Li C."/>
            <person name="Liu H."/>
            <person name="Yang L."/>
            <person name="Liu T."/>
            <person name="Zhang X."/>
            <person name="Wu Z."/>
            <person name="Fan W."/>
            <person name="Dang X."/>
            <person name="Xiang H."/>
            <person name="Tao M."/>
            <person name="Li Y."/>
            <person name="Hu J."/>
            <person name="Li Z."/>
            <person name="Lin L."/>
            <person name="Luo J."/>
            <person name="Geng L."/>
            <person name="Wang L."/>
            <person name="Long M."/>
            <person name="Wan Y."/>
            <person name="He N."/>
            <person name="Zhang Z."/>
            <person name="Lu C."/>
            <person name="Keeling P.J."/>
            <person name="Wang J."/>
            <person name="Xiang Z."/>
            <person name="Zhou Z."/>
        </authorList>
    </citation>
    <scope>NUCLEOTIDE SEQUENCE [LARGE SCALE GENOMIC DNA]</scope>
    <source>
        <strain evidence="3">CQ1 / CVCC 102059</strain>
    </source>
</reference>
<organism evidence="2 3">
    <name type="scientific">Nosema bombycis (strain CQ1 / CVCC 102059)</name>
    <name type="common">Microsporidian parasite</name>
    <name type="synonym">Pebrine of silkworm</name>
    <dbReference type="NCBI Taxonomy" id="578461"/>
    <lineage>
        <taxon>Eukaryota</taxon>
        <taxon>Fungi</taxon>
        <taxon>Fungi incertae sedis</taxon>
        <taxon>Microsporidia</taxon>
        <taxon>Nosematidae</taxon>
        <taxon>Nosema</taxon>
    </lineage>
</organism>
<dbReference type="EMBL" id="KB908910">
    <property type="protein sequence ID" value="EOB15524.1"/>
    <property type="molecule type" value="Genomic_DNA"/>
</dbReference>
<evidence type="ECO:0000313" key="2">
    <source>
        <dbReference type="EMBL" id="EOB15524.1"/>
    </source>
</evidence>
<dbReference type="AlphaFoldDB" id="R0MC31"/>
<dbReference type="SUPFAM" id="SSF50978">
    <property type="entry name" value="WD40 repeat-like"/>
    <property type="match status" value="1"/>
</dbReference>
<keyword evidence="1" id="KW-0175">Coiled coil</keyword>
<accession>R0MC31</accession>
<dbReference type="OrthoDB" id="538223at2759"/>
<sequence>MYQPDINTFLEAIKQEFENIKKDNKLLKQENLKLIELNNQYLQKLASLSYKEKSVLKLGSDWDVEGDNIFEISLNYKISIGEPITSLSISYDGIFIAFVSGNSVYILVDQIIYLLENEKMVKYDNINNGVPKKIFFSKDNHLLFVVEPEGFIKVWDIKERSPLRSFNLPEVKSLYSLGDLVYAISIDRTLRVYDKDKIIIVITTNEDLEGPLFLSKDKRQIY</sequence>
<proteinExistence type="predicted"/>
<name>R0MC31_NOSB1</name>
<gene>
    <name evidence="2" type="ORF">NBO_2g0016</name>
</gene>
<dbReference type="HOGENOM" id="CLU_1247973_0_0_1"/>
<keyword evidence="3" id="KW-1185">Reference proteome</keyword>
<protein>
    <submittedName>
        <fullName evidence="2">Transcriptional repressor for RNA polymerase II</fullName>
    </submittedName>
</protein>
<evidence type="ECO:0000256" key="1">
    <source>
        <dbReference type="SAM" id="Coils"/>
    </source>
</evidence>
<dbReference type="VEuPathDB" id="MicrosporidiaDB:NBO_2g0016"/>
<dbReference type="Proteomes" id="UP000016927">
    <property type="component" value="Unassembled WGS sequence"/>
</dbReference>
<dbReference type="STRING" id="578461.R0MC31"/>
<feature type="coiled-coil region" evidence="1">
    <location>
        <begin position="10"/>
        <end position="40"/>
    </location>
</feature>
<evidence type="ECO:0000313" key="3">
    <source>
        <dbReference type="Proteomes" id="UP000016927"/>
    </source>
</evidence>
<feature type="non-terminal residue" evidence="2">
    <location>
        <position position="222"/>
    </location>
</feature>